<keyword evidence="6" id="KW-0915">Sodium</keyword>
<gene>
    <name evidence="12" type="ORF">CVLEPA_LOCUS13270</name>
</gene>
<dbReference type="PRINTS" id="PR01078">
    <property type="entry name" value="AMINACHANNEL"/>
</dbReference>
<name>A0ABP0FVP6_CLALP</name>
<evidence type="ECO:0000256" key="11">
    <source>
        <dbReference type="RuleBase" id="RU000679"/>
    </source>
</evidence>
<keyword evidence="13" id="KW-1185">Reference proteome</keyword>
<dbReference type="PANTHER" id="PTHR11690:SF222">
    <property type="entry name" value="AMILORIDE-SENSITIVE SODIUM CHANNEL SUBUNIT GAMMA"/>
    <property type="match status" value="1"/>
</dbReference>
<evidence type="ECO:0000313" key="12">
    <source>
        <dbReference type="EMBL" id="CAK8682609.1"/>
    </source>
</evidence>
<evidence type="ECO:0000256" key="5">
    <source>
        <dbReference type="ARBA" id="ARBA00022989"/>
    </source>
</evidence>
<dbReference type="EMBL" id="CAWYQH010000096">
    <property type="protein sequence ID" value="CAK8682609.1"/>
    <property type="molecule type" value="Genomic_DNA"/>
</dbReference>
<keyword evidence="4 11" id="KW-0812">Transmembrane</keyword>
<keyword evidence="3 11" id="KW-0894">Sodium channel</keyword>
<proteinExistence type="inferred from homology"/>
<comment type="similarity">
    <text evidence="11">Belongs to the amiloride-sensitive sodium channel (TC 1.A.6) family.</text>
</comment>
<evidence type="ECO:0000256" key="2">
    <source>
        <dbReference type="ARBA" id="ARBA00022448"/>
    </source>
</evidence>
<dbReference type="InterPro" id="IPR001873">
    <property type="entry name" value="ENaC"/>
</dbReference>
<keyword evidence="10 11" id="KW-0407">Ion channel</keyword>
<evidence type="ECO:0000256" key="9">
    <source>
        <dbReference type="ARBA" id="ARBA00023201"/>
    </source>
</evidence>
<evidence type="ECO:0000256" key="8">
    <source>
        <dbReference type="ARBA" id="ARBA00023136"/>
    </source>
</evidence>
<evidence type="ECO:0000313" key="13">
    <source>
        <dbReference type="Proteomes" id="UP001642483"/>
    </source>
</evidence>
<reference evidence="12 13" key="1">
    <citation type="submission" date="2024-02" db="EMBL/GenBank/DDBJ databases">
        <authorList>
            <person name="Daric V."/>
            <person name="Darras S."/>
        </authorList>
    </citation>
    <scope>NUCLEOTIDE SEQUENCE [LARGE SCALE GENOMIC DNA]</scope>
</reference>
<dbReference type="InterPro" id="IPR020903">
    <property type="entry name" value="ENaC_CS"/>
</dbReference>
<dbReference type="Gene3D" id="1.10.287.770">
    <property type="entry name" value="YojJ-like"/>
    <property type="match status" value="1"/>
</dbReference>
<evidence type="ECO:0000256" key="3">
    <source>
        <dbReference type="ARBA" id="ARBA00022461"/>
    </source>
</evidence>
<keyword evidence="7 11" id="KW-0406">Ion transport</keyword>
<evidence type="ECO:0000256" key="6">
    <source>
        <dbReference type="ARBA" id="ARBA00023053"/>
    </source>
</evidence>
<accession>A0ABP0FVP6</accession>
<organism evidence="12 13">
    <name type="scientific">Clavelina lepadiformis</name>
    <name type="common">Light-bulb sea squirt</name>
    <name type="synonym">Ascidia lepadiformis</name>
    <dbReference type="NCBI Taxonomy" id="159417"/>
    <lineage>
        <taxon>Eukaryota</taxon>
        <taxon>Metazoa</taxon>
        <taxon>Chordata</taxon>
        <taxon>Tunicata</taxon>
        <taxon>Ascidiacea</taxon>
        <taxon>Aplousobranchia</taxon>
        <taxon>Clavelinidae</taxon>
        <taxon>Clavelina</taxon>
    </lineage>
</organism>
<evidence type="ECO:0008006" key="14">
    <source>
        <dbReference type="Google" id="ProtNLM"/>
    </source>
</evidence>
<dbReference type="PANTHER" id="PTHR11690">
    <property type="entry name" value="AMILORIDE-SENSITIVE SODIUM CHANNEL-RELATED"/>
    <property type="match status" value="1"/>
</dbReference>
<dbReference type="Gene3D" id="1.10.287.820">
    <property type="entry name" value="Acid-sensing ion channel domain"/>
    <property type="match status" value="1"/>
</dbReference>
<dbReference type="Proteomes" id="UP001642483">
    <property type="component" value="Unassembled WGS sequence"/>
</dbReference>
<dbReference type="PROSITE" id="PS01206">
    <property type="entry name" value="ASC"/>
    <property type="match status" value="1"/>
</dbReference>
<keyword evidence="5" id="KW-1133">Transmembrane helix</keyword>
<keyword evidence="8" id="KW-0472">Membrane</keyword>
<keyword evidence="9 11" id="KW-0739">Sodium transport</keyword>
<keyword evidence="2 11" id="KW-0813">Transport</keyword>
<evidence type="ECO:0000256" key="10">
    <source>
        <dbReference type="ARBA" id="ARBA00023303"/>
    </source>
</evidence>
<comment type="caution">
    <text evidence="12">The sequence shown here is derived from an EMBL/GenBank/DDBJ whole genome shotgun (WGS) entry which is preliminary data.</text>
</comment>
<sequence length="768" mass="87992">MNIESDTSRCNPNYESNFTTTTFTKGNGQHRCHCGLKPSAFYQSSGEMQDRDGDRAKYTHSFNNGIVIRDEQISDKSDTVFPKENVKEKELKPSNIMFFASNSTFHGMSHICVPGGFTLRKALWALAFFSSLSLFLCQAYDRYAFYSERPHVTKLDEQEAVKMKFPAITICNLNSFRFGEITTRDYYYVGNPIFGILDDNHRLKEMRFKDNRTWPIVVEKTKPLRDENYINQLQKNTQNNFNMSEFYDRTGHSLFGIIKSCLYRGRNCLNKKEWIPIFTRYGKCYTFNSGKNGPALPTLKGGIDNGLEVLLDTQQDEYMPVWAETDEISVEAGFKVQIHVQTEPPFIHELGFGISPGFQTLVATQEQRITFLPKPYGNCSKGIDKKKHQHYDMYSISACRITCETKEIVRSCSCRMIHMPGDAEFCDPERYKECADPKLDELMKKDEKKCLCDTPCNVTRYNLEMSTLQLPSTRALSYLAYKYNRTENYVRNNFAKLNVFFEALNYETIEQKIAYEIPGLLGDIGGQMGLFIGASLLTILELFDYIYEVVKEKMWGKRLSKEKRKAGSDIVTDKNVAEDEEDEGYPSDKGRFMNEQYRISNRQHLMISNQSSSLNEFHSDYKFNTTKRNYFSPPSHYQLQAGNAGAVPVHFGPYSKTLEGRVGQNSLSHRKMSTAGRETSMSYNNLYVVPENNWKNCDFAASRYSTTDNRISPNEYADSNLTHPQSYLTPSVILAANGSQNQCNSQITSPARTLGDLQMSHSVETDIH</sequence>
<protein>
    <recommendedName>
        <fullName evidence="14">Acid-sensing ion channel 1</fullName>
    </recommendedName>
</protein>
<evidence type="ECO:0000256" key="4">
    <source>
        <dbReference type="ARBA" id="ARBA00022692"/>
    </source>
</evidence>
<evidence type="ECO:0000256" key="7">
    <source>
        <dbReference type="ARBA" id="ARBA00023065"/>
    </source>
</evidence>
<dbReference type="Pfam" id="PF00858">
    <property type="entry name" value="ASC"/>
    <property type="match status" value="1"/>
</dbReference>
<comment type="subcellular location">
    <subcellularLocation>
        <location evidence="1">Membrane</location>
        <topology evidence="1">Multi-pass membrane protein</topology>
    </subcellularLocation>
</comment>
<evidence type="ECO:0000256" key="1">
    <source>
        <dbReference type="ARBA" id="ARBA00004141"/>
    </source>
</evidence>
<dbReference type="Gene3D" id="1.10.3590.10">
    <property type="entry name" value="acid-sensing ion channel 1 domain"/>
    <property type="match status" value="1"/>
</dbReference>